<accession>A0AB73T1I3</accession>
<dbReference type="Gene3D" id="1.10.10.10">
    <property type="entry name" value="Winged helix-like DNA-binding domain superfamily/Winged helix DNA-binding domain"/>
    <property type="match status" value="1"/>
</dbReference>
<gene>
    <name evidence="6" type="ORF">C7383_11051</name>
</gene>
<dbReference type="Proteomes" id="UP000245412">
    <property type="component" value="Unassembled WGS sequence"/>
</dbReference>
<keyword evidence="7" id="KW-1185">Reference proteome</keyword>
<dbReference type="SUPFAM" id="SSF88946">
    <property type="entry name" value="Sigma2 domain of RNA polymerase sigma factors"/>
    <property type="match status" value="1"/>
</dbReference>
<evidence type="ECO:0000256" key="4">
    <source>
        <dbReference type="ARBA" id="ARBA00023163"/>
    </source>
</evidence>
<dbReference type="NCBIfam" id="NF006148">
    <property type="entry name" value="PRK08295.1-5"/>
    <property type="match status" value="1"/>
</dbReference>
<reference evidence="6 7" key="1">
    <citation type="submission" date="2018-05" db="EMBL/GenBank/DDBJ databases">
        <authorList>
            <person name="Goeker M."/>
            <person name="Huntemann M."/>
            <person name="Clum A."/>
            <person name="Pillay M."/>
            <person name="Palaniappan K."/>
            <person name="Varghese N."/>
            <person name="Mikhailova N."/>
            <person name="Stamatis D."/>
            <person name="Reddy T."/>
            <person name="Daum C."/>
            <person name="Shapiro N."/>
            <person name="Ivanova N."/>
            <person name="Kyrpides N."/>
            <person name="Woyke T."/>
        </authorList>
    </citation>
    <scope>NUCLEOTIDE SEQUENCE [LARGE SCALE GENOMIC DNA]</scope>
    <source>
        <strain evidence="6 7">DSM 26524</strain>
    </source>
</reference>
<dbReference type="Pfam" id="PF08281">
    <property type="entry name" value="Sigma70_r4_2"/>
    <property type="match status" value="1"/>
</dbReference>
<dbReference type="InterPro" id="IPR000943">
    <property type="entry name" value="RNA_pol_sigma70"/>
</dbReference>
<dbReference type="InterPro" id="IPR013249">
    <property type="entry name" value="RNA_pol_sigma70_r4_t2"/>
</dbReference>
<dbReference type="InterPro" id="IPR014284">
    <property type="entry name" value="RNA_pol_sigma-70_dom"/>
</dbReference>
<keyword evidence="1" id="KW-0805">Transcription regulation</keyword>
<dbReference type="InterPro" id="IPR013325">
    <property type="entry name" value="RNA_pol_sigma_r2"/>
</dbReference>
<dbReference type="NCBIfam" id="NF006147">
    <property type="entry name" value="PRK08295.1-4"/>
    <property type="match status" value="1"/>
</dbReference>
<evidence type="ECO:0000313" key="7">
    <source>
        <dbReference type="Proteomes" id="UP000245412"/>
    </source>
</evidence>
<organism evidence="6 7">
    <name type="scientific">Murimonas intestini</name>
    <dbReference type="NCBI Taxonomy" id="1337051"/>
    <lineage>
        <taxon>Bacteria</taxon>
        <taxon>Bacillati</taxon>
        <taxon>Bacillota</taxon>
        <taxon>Clostridia</taxon>
        <taxon>Lachnospirales</taxon>
        <taxon>Lachnospiraceae</taxon>
        <taxon>Murimonas</taxon>
    </lineage>
</organism>
<keyword evidence="3" id="KW-0238">DNA-binding</keyword>
<evidence type="ECO:0000256" key="1">
    <source>
        <dbReference type="ARBA" id="ARBA00023015"/>
    </source>
</evidence>
<keyword evidence="2" id="KW-0731">Sigma factor</keyword>
<evidence type="ECO:0000259" key="5">
    <source>
        <dbReference type="PROSITE" id="PS00715"/>
    </source>
</evidence>
<dbReference type="PANTHER" id="PTHR30385:SF1">
    <property type="entry name" value="RNA POLYMERASE SIGMA-H FACTOR"/>
    <property type="match status" value="1"/>
</dbReference>
<dbReference type="Gene3D" id="1.20.120.1810">
    <property type="match status" value="1"/>
</dbReference>
<keyword evidence="4" id="KW-0804">Transcription</keyword>
<sequence length="203" mass="23070">MGRYDDCADEELLVQAKEGNAEIIDHIMEKYKHLVRKKARALYLMGGDNDDLIQEGMIGLFKAIRDFDQAKEASFRSFADMCISRQLYSAIQASNRQKHVPLNTYISLYSGTVSQDEREIPLQEVLASSGLDNPEELVIGQENARMMEEELKKSLSLYEREVLSLYLEGKDYAEIGSIMGKTQKSIDNALQRIRKKVLTGIEP</sequence>
<dbReference type="PANTHER" id="PTHR30385">
    <property type="entry name" value="SIGMA FACTOR F FLAGELLAR"/>
    <property type="match status" value="1"/>
</dbReference>
<protein>
    <submittedName>
        <fullName evidence="6">RNA polymerase sigma-30 (SigH) subunit</fullName>
    </submittedName>
</protein>
<dbReference type="InterPro" id="IPR016371">
    <property type="entry name" value="RNA_pol_sigma-H_factor"/>
</dbReference>
<dbReference type="Pfam" id="PF04542">
    <property type="entry name" value="Sigma70_r2"/>
    <property type="match status" value="1"/>
</dbReference>
<dbReference type="RefSeq" id="WP_109747357.1">
    <property type="nucleotide sequence ID" value="NZ_CABJAT010000008.1"/>
</dbReference>
<name>A0AB73T1I3_9FIRM</name>
<dbReference type="PIRSF" id="PIRSF002939">
    <property type="entry name" value="RNA_polymerase_sigma-H_factor"/>
    <property type="match status" value="1"/>
</dbReference>
<dbReference type="InterPro" id="IPR013324">
    <property type="entry name" value="RNA_pol_sigma_r3/r4-like"/>
</dbReference>
<comment type="caution">
    <text evidence="6">The sequence shown here is derived from an EMBL/GenBank/DDBJ whole genome shotgun (WGS) entry which is preliminary data.</text>
</comment>
<dbReference type="GO" id="GO:0016987">
    <property type="term" value="F:sigma factor activity"/>
    <property type="evidence" value="ECO:0007669"/>
    <property type="project" value="UniProtKB-KW"/>
</dbReference>
<dbReference type="EMBL" id="QGGY01000010">
    <property type="protein sequence ID" value="PWJ74013.1"/>
    <property type="molecule type" value="Genomic_DNA"/>
</dbReference>
<evidence type="ECO:0000313" key="6">
    <source>
        <dbReference type="EMBL" id="PWJ74013.1"/>
    </source>
</evidence>
<evidence type="ECO:0000256" key="2">
    <source>
        <dbReference type="ARBA" id="ARBA00023082"/>
    </source>
</evidence>
<proteinExistence type="predicted"/>
<dbReference type="InterPro" id="IPR007627">
    <property type="entry name" value="RNA_pol_sigma70_r2"/>
</dbReference>
<dbReference type="GO" id="GO:0006352">
    <property type="term" value="P:DNA-templated transcription initiation"/>
    <property type="evidence" value="ECO:0007669"/>
    <property type="project" value="InterPro"/>
</dbReference>
<dbReference type="PROSITE" id="PS00715">
    <property type="entry name" value="SIGMA70_1"/>
    <property type="match status" value="1"/>
</dbReference>
<dbReference type="InterPro" id="IPR036388">
    <property type="entry name" value="WH-like_DNA-bd_sf"/>
</dbReference>
<evidence type="ECO:0000256" key="3">
    <source>
        <dbReference type="ARBA" id="ARBA00023125"/>
    </source>
</evidence>
<dbReference type="GO" id="GO:0003677">
    <property type="term" value="F:DNA binding"/>
    <property type="evidence" value="ECO:0007669"/>
    <property type="project" value="UniProtKB-KW"/>
</dbReference>
<feature type="domain" description="RNA polymerase sigma-70" evidence="5">
    <location>
        <begin position="51"/>
        <end position="64"/>
    </location>
</feature>
<dbReference type="NCBIfam" id="TIGR02937">
    <property type="entry name" value="sigma70-ECF"/>
    <property type="match status" value="1"/>
</dbReference>
<dbReference type="SUPFAM" id="SSF88659">
    <property type="entry name" value="Sigma3 and sigma4 domains of RNA polymerase sigma factors"/>
    <property type="match status" value="1"/>
</dbReference>
<dbReference type="NCBIfam" id="NF006145">
    <property type="entry name" value="PRK08295.1-2"/>
    <property type="match status" value="1"/>
</dbReference>
<dbReference type="AlphaFoldDB" id="A0AB73T1I3"/>